<evidence type="ECO:0000313" key="2">
    <source>
        <dbReference type="Proteomes" id="UP001157006"/>
    </source>
</evidence>
<name>A0AAV0ZVF4_VICFA</name>
<dbReference type="EMBL" id="OX451737">
    <property type="protein sequence ID" value="CAI8600984.1"/>
    <property type="molecule type" value="Genomic_DNA"/>
</dbReference>
<reference evidence="1 2" key="1">
    <citation type="submission" date="2023-01" db="EMBL/GenBank/DDBJ databases">
        <authorList>
            <person name="Kreplak J."/>
        </authorList>
    </citation>
    <scope>NUCLEOTIDE SEQUENCE [LARGE SCALE GENOMIC DNA]</scope>
</reference>
<organism evidence="1 2">
    <name type="scientific">Vicia faba</name>
    <name type="common">Broad bean</name>
    <name type="synonym">Faba vulgaris</name>
    <dbReference type="NCBI Taxonomy" id="3906"/>
    <lineage>
        <taxon>Eukaryota</taxon>
        <taxon>Viridiplantae</taxon>
        <taxon>Streptophyta</taxon>
        <taxon>Embryophyta</taxon>
        <taxon>Tracheophyta</taxon>
        <taxon>Spermatophyta</taxon>
        <taxon>Magnoliopsida</taxon>
        <taxon>eudicotyledons</taxon>
        <taxon>Gunneridae</taxon>
        <taxon>Pentapetalae</taxon>
        <taxon>rosids</taxon>
        <taxon>fabids</taxon>
        <taxon>Fabales</taxon>
        <taxon>Fabaceae</taxon>
        <taxon>Papilionoideae</taxon>
        <taxon>50 kb inversion clade</taxon>
        <taxon>NPAAA clade</taxon>
        <taxon>Hologalegina</taxon>
        <taxon>IRL clade</taxon>
        <taxon>Fabeae</taxon>
        <taxon>Vicia</taxon>
    </lineage>
</organism>
<dbReference type="AlphaFoldDB" id="A0AAV0ZVF4"/>
<evidence type="ECO:0000313" key="1">
    <source>
        <dbReference type="EMBL" id="CAI8600984.1"/>
    </source>
</evidence>
<sequence length="114" mass="12993">MDDLEQPRSPSFPNIYNKYQDHPLIISGWKDVEALYDLPANVVVQVGYYGNVNFGITKFKCLFDLDGLPRFHSRFFGSKGIIVSDLGLTVETRKNFAFTSQRSLRFPLPSKGLM</sequence>
<dbReference type="Proteomes" id="UP001157006">
    <property type="component" value="Chromosome 2"/>
</dbReference>
<proteinExistence type="predicted"/>
<keyword evidence="2" id="KW-1185">Reference proteome</keyword>
<protein>
    <submittedName>
        <fullName evidence="1">Uncharacterized protein</fullName>
    </submittedName>
</protein>
<gene>
    <name evidence="1" type="ORF">VFH_II250360</name>
</gene>
<accession>A0AAV0ZVF4</accession>